<keyword evidence="8" id="KW-0539">Nucleus</keyword>
<evidence type="ECO:0000256" key="7">
    <source>
        <dbReference type="ARBA" id="ARBA00023163"/>
    </source>
</evidence>
<dbReference type="Proteomes" id="UP001142055">
    <property type="component" value="Chromosome 2"/>
</dbReference>
<dbReference type="GO" id="GO:0005634">
    <property type="term" value="C:nucleus"/>
    <property type="evidence" value="ECO:0007669"/>
    <property type="project" value="UniProtKB-SubCell"/>
</dbReference>
<protein>
    <recommendedName>
        <fullName evidence="10">HSF-type DNA-binding domain-containing protein</fullName>
    </recommendedName>
</protein>
<evidence type="ECO:0000259" key="10">
    <source>
        <dbReference type="PROSITE" id="PS00434"/>
    </source>
</evidence>
<dbReference type="Pfam" id="PF00447">
    <property type="entry name" value="HSF_DNA-bind"/>
    <property type="match status" value="1"/>
</dbReference>
<feature type="domain" description="HSF-type DNA-binding" evidence="10">
    <location>
        <begin position="51"/>
        <end position="75"/>
    </location>
</feature>
<dbReference type="OMA" id="ESFRIKD"/>
<evidence type="ECO:0000256" key="3">
    <source>
        <dbReference type="ARBA" id="ARBA00023015"/>
    </source>
</evidence>
<keyword evidence="12" id="KW-1185">Reference proteome</keyword>
<keyword evidence="4" id="KW-0346">Stress response</keyword>
<proteinExistence type="inferred from homology"/>
<dbReference type="PANTHER" id="PTHR10015:SF427">
    <property type="entry name" value="HEAT SHOCK FACTOR PROTEIN"/>
    <property type="match status" value="1"/>
</dbReference>
<comment type="similarity">
    <text evidence="2 9">Belongs to the HSF family.</text>
</comment>
<dbReference type="Gene3D" id="1.10.10.10">
    <property type="entry name" value="Winged helix-like DNA-binding domain superfamily/Winged helix DNA-binding domain"/>
    <property type="match status" value="1"/>
</dbReference>
<evidence type="ECO:0000313" key="12">
    <source>
        <dbReference type="Proteomes" id="UP001142055"/>
    </source>
</evidence>
<dbReference type="InterPro" id="IPR036390">
    <property type="entry name" value="WH_DNA-bd_sf"/>
</dbReference>
<evidence type="ECO:0000256" key="4">
    <source>
        <dbReference type="ARBA" id="ARBA00023016"/>
    </source>
</evidence>
<dbReference type="AlphaFoldDB" id="A0A9Q0M8U8"/>
<name>A0A9Q0M8U8_BLOTA</name>
<evidence type="ECO:0000256" key="1">
    <source>
        <dbReference type="ARBA" id="ARBA00004123"/>
    </source>
</evidence>
<dbReference type="InterPro" id="IPR000232">
    <property type="entry name" value="HSF_DNA-bd"/>
</dbReference>
<dbReference type="SMART" id="SM00415">
    <property type="entry name" value="HSF"/>
    <property type="match status" value="1"/>
</dbReference>
<dbReference type="InterPro" id="IPR010542">
    <property type="entry name" value="Vert_HSTF_C"/>
</dbReference>
<evidence type="ECO:0000256" key="5">
    <source>
        <dbReference type="ARBA" id="ARBA00023125"/>
    </source>
</evidence>
<evidence type="ECO:0000256" key="9">
    <source>
        <dbReference type="RuleBase" id="RU004020"/>
    </source>
</evidence>
<comment type="caution">
    <text evidence="11">The sequence shown here is derived from an EMBL/GenBank/DDBJ whole genome shotgun (WGS) entry which is preliminary data.</text>
</comment>
<keyword evidence="6" id="KW-0010">Activator</keyword>
<keyword evidence="7" id="KW-0804">Transcription</keyword>
<keyword evidence="3" id="KW-0805">Transcription regulation</keyword>
<dbReference type="PRINTS" id="PR00056">
    <property type="entry name" value="HSFDOMAIN"/>
</dbReference>
<dbReference type="GO" id="GO:0003700">
    <property type="term" value="F:DNA-binding transcription factor activity"/>
    <property type="evidence" value="ECO:0007669"/>
    <property type="project" value="InterPro"/>
</dbReference>
<dbReference type="GO" id="GO:0043565">
    <property type="term" value="F:sequence-specific DNA binding"/>
    <property type="evidence" value="ECO:0007669"/>
    <property type="project" value="InterPro"/>
</dbReference>
<accession>A0A9Q0M8U8</accession>
<reference evidence="11" key="1">
    <citation type="submission" date="2022-12" db="EMBL/GenBank/DDBJ databases">
        <title>Genome assemblies of Blomia tropicalis.</title>
        <authorList>
            <person name="Cui Y."/>
        </authorList>
    </citation>
    <scope>NUCLEOTIDE SEQUENCE</scope>
    <source>
        <tissue evidence="11">Adult mites</tissue>
    </source>
</reference>
<sequence>MHSMDNNGVSTFILKLWKLVCSEDTNHLICWSSNGESFRIKDQARFAKEVLPLYFKHNNMASFIRQLNMYGFRKVSNIDHGGLKNDDDDIEFFHQFFSKKNEDQLQFIKRKMSIPKTGLITALTKADDVNEILSDVESMKGRQETVDTMLNNMKRENEALWREIAILRQKHMKQQQIVEKLLHFLATIVRNQVVSSTGSIKRKTPLMIDSSSNRKKILKTNKDGVCIPPSPGASGPIISDITDIGDNDLSLQPVNSNATSQLIQHSLPSSPQQTIPQISILSTDTNVHGDEDSNNLIEYNTENEPNNELITDQLLDFDIHSNQLDLDLTTDQLLSDHIGNSTLNITQPTIDESLLAISKPDKQQMVSNELIIPNQATSASNNLPILTSDYLTLNEHVDGMDAELNWLQDQLYGGNLNIDTGALFGIFSNDDQFSNFQIDDLANLTSGTNTTMSKAITGGPNTMTENEQSDVGEDSTALFNDFDLNNIVSDNKDILSADDLDLDPSTFA</sequence>
<dbReference type="SUPFAM" id="SSF46785">
    <property type="entry name" value="Winged helix' DNA-binding domain"/>
    <property type="match status" value="1"/>
</dbReference>
<keyword evidence="5" id="KW-0238">DNA-binding</keyword>
<gene>
    <name evidence="11" type="ORF">RDWZM_007122</name>
</gene>
<evidence type="ECO:0000256" key="6">
    <source>
        <dbReference type="ARBA" id="ARBA00023159"/>
    </source>
</evidence>
<evidence type="ECO:0000313" key="11">
    <source>
        <dbReference type="EMBL" id="KAJ6221310.1"/>
    </source>
</evidence>
<dbReference type="FunFam" id="1.10.10.10:FF:000027">
    <property type="entry name" value="Heat shock transcription factor 1"/>
    <property type="match status" value="1"/>
</dbReference>
<dbReference type="PANTHER" id="PTHR10015">
    <property type="entry name" value="HEAT SHOCK TRANSCRIPTION FACTOR"/>
    <property type="match status" value="1"/>
</dbReference>
<dbReference type="InterPro" id="IPR036388">
    <property type="entry name" value="WH-like_DNA-bd_sf"/>
</dbReference>
<evidence type="ECO:0000256" key="8">
    <source>
        <dbReference type="ARBA" id="ARBA00023242"/>
    </source>
</evidence>
<evidence type="ECO:0000256" key="2">
    <source>
        <dbReference type="ARBA" id="ARBA00006403"/>
    </source>
</evidence>
<comment type="subcellular location">
    <subcellularLocation>
        <location evidence="1">Nucleus</location>
    </subcellularLocation>
</comment>
<organism evidence="11 12">
    <name type="scientific">Blomia tropicalis</name>
    <name type="common">Mite</name>
    <dbReference type="NCBI Taxonomy" id="40697"/>
    <lineage>
        <taxon>Eukaryota</taxon>
        <taxon>Metazoa</taxon>
        <taxon>Ecdysozoa</taxon>
        <taxon>Arthropoda</taxon>
        <taxon>Chelicerata</taxon>
        <taxon>Arachnida</taxon>
        <taxon>Acari</taxon>
        <taxon>Acariformes</taxon>
        <taxon>Sarcoptiformes</taxon>
        <taxon>Astigmata</taxon>
        <taxon>Glycyphagoidea</taxon>
        <taxon>Echimyopodidae</taxon>
        <taxon>Blomia</taxon>
    </lineage>
</organism>
<dbReference type="EMBL" id="JAPWDV010000002">
    <property type="protein sequence ID" value="KAJ6221310.1"/>
    <property type="molecule type" value="Genomic_DNA"/>
</dbReference>
<dbReference type="Pfam" id="PF06546">
    <property type="entry name" value="Vert_HS_TF"/>
    <property type="match status" value="1"/>
</dbReference>
<dbReference type="PROSITE" id="PS00434">
    <property type="entry name" value="HSF_DOMAIN"/>
    <property type="match status" value="1"/>
</dbReference>